<protein>
    <recommendedName>
        <fullName evidence="5">Probable membrane transporter protein</fullName>
    </recommendedName>
</protein>
<gene>
    <name evidence="6" type="ORF">SAMN06265371_108174</name>
</gene>
<dbReference type="Pfam" id="PF01925">
    <property type="entry name" value="TauE"/>
    <property type="match status" value="1"/>
</dbReference>
<dbReference type="AlphaFoldDB" id="A0A238YBB4"/>
<sequence length="242" mass="25663">MDPLFLITLFVVAFLYASIGHGGASGYLALMAVFGVETTLMKSSALTLNLFVAGIAFYSYYKGGYFKWNILLPFALASMPAAFFGAKLSVDPTFYKISLGVCLLIAVARMLIQVTSKKSQTSETPNFIIALLVGGIVGFFSGMIGIGGGIILSPLLIVFGWANLKESAAISAGFIWLNSATGLLGAVSSGVHLSPSIIPWVLIALFAGFLGSWSGSFKFSTVALRYVLASVLIMASFKLFFI</sequence>
<feature type="transmembrane region" description="Helical" evidence="5">
    <location>
        <begin position="197"/>
        <end position="217"/>
    </location>
</feature>
<keyword evidence="5" id="KW-1003">Cell membrane</keyword>
<feature type="transmembrane region" description="Helical" evidence="5">
    <location>
        <begin position="94"/>
        <end position="112"/>
    </location>
</feature>
<keyword evidence="3 5" id="KW-1133">Transmembrane helix</keyword>
<dbReference type="PANTHER" id="PTHR43701:SF5">
    <property type="entry name" value="MEMBRANE TRANSPORTER PROTEIN-RELATED"/>
    <property type="match status" value="1"/>
</dbReference>
<dbReference type="InterPro" id="IPR002781">
    <property type="entry name" value="TM_pro_TauE-like"/>
</dbReference>
<dbReference type="EMBL" id="FZNT01000008">
    <property type="protein sequence ID" value="SNR68041.1"/>
    <property type="molecule type" value="Genomic_DNA"/>
</dbReference>
<feature type="transmembrane region" description="Helical" evidence="5">
    <location>
        <begin position="44"/>
        <end position="61"/>
    </location>
</feature>
<feature type="transmembrane region" description="Helical" evidence="5">
    <location>
        <begin position="223"/>
        <end position="241"/>
    </location>
</feature>
<dbReference type="PANTHER" id="PTHR43701">
    <property type="entry name" value="MEMBRANE TRANSPORTER PROTEIN MJ0441-RELATED"/>
    <property type="match status" value="1"/>
</dbReference>
<keyword evidence="7" id="KW-1185">Reference proteome</keyword>
<comment type="subcellular location">
    <subcellularLocation>
        <location evidence="5">Cell membrane</location>
        <topology evidence="5">Multi-pass membrane protein</topology>
    </subcellularLocation>
    <subcellularLocation>
        <location evidence="1">Membrane</location>
        <topology evidence="1">Multi-pass membrane protein</topology>
    </subcellularLocation>
</comment>
<evidence type="ECO:0000256" key="2">
    <source>
        <dbReference type="ARBA" id="ARBA00022692"/>
    </source>
</evidence>
<dbReference type="RefSeq" id="WP_089382373.1">
    <property type="nucleotide sequence ID" value="NZ_FZNT01000008.1"/>
</dbReference>
<dbReference type="InterPro" id="IPR051598">
    <property type="entry name" value="TSUP/Inactive_protease-like"/>
</dbReference>
<evidence type="ECO:0000256" key="5">
    <source>
        <dbReference type="RuleBase" id="RU363041"/>
    </source>
</evidence>
<evidence type="ECO:0000256" key="1">
    <source>
        <dbReference type="ARBA" id="ARBA00004141"/>
    </source>
</evidence>
<evidence type="ECO:0000313" key="6">
    <source>
        <dbReference type="EMBL" id="SNR68041.1"/>
    </source>
</evidence>
<organism evidence="6 7">
    <name type="scientific">Lutibacter agarilyticus</name>
    <dbReference type="NCBI Taxonomy" id="1109740"/>
    <lineage>
        <taxon>Bacteria</taxon>
        <taxon>Pseudomonadati</taxon>
        <taxon>Bacteroidota</taxon>
        <taxon>Flavobacteriia</taxon>
        <taxon>Flavobacteriales</taxon>
        <taxon>Flavobacteriaceae</taxon>
        <taxon>Lutibacter</taxon>
    </lineage>
</organism>
<dbReference type="GO" id="GO:0005886">
    <property type="term" value="C:plasma membrane"/>
    <property type="evidence" value="ECO:0007669"/>
    <property type="project" value="UniProtKB-SubCell"/>
</dbReference>
<proteinExistence type="inferred from homology"/>
<accession>A0A238YBB4</accession>
<keyword evidence="2 5" id="KW-0812">Transmembrane</keyword>
<evidence type="ECO:0000313" key="7">
    <source>
        <dbReference type="Proteomes" id="UP000198384"/>
    </source>
</evidence>
<evidence type="ECO:0000256" key="4">
    <source>
        <dbReference type="ARBA" id="ARBA00023136"/>
    </source>
</evidence>
<comment type="similarity">
    <text evidence="5">Belongs to the 4-toluene sulfonate uptake permease (TSUP) (TC 2.A.102) family.</text>
</comment>
<keyword evidence="4 5" id="KW-0472">Membrane</keyword>
<feature type="transmembrane region" description="Helical" evidence="5">
    <location>
        <begin position="68"/>
        <end position="88"/>
    </location>
</feature>
<dbReference type="OrthoDB" id="560496at2"/>
<name>A0A238YBB4_9FLAO</name>
<dbReference type="Proteomes" id="UP000198384">
    <property type="component" value="Unassembled WGS sequence"/>
</dbReference>
<feature type="transmembrane region" description="Helical" evidence="5">
    <location>
        <begin position="128"/>
        <end position="161"/>
    </location>
</feature>
<feature type="transmembrane region" description="Helical" evidence="5">
    <location>
        <begin position="167"/>
        <end position="185"/>
    </location>
</feature>
<reference evidence="6 7" key="1">
    <citation type="submission" date="2017-06" db="EMBL/GenBank/DDBJ databases">
        <authorList>
            <person name="Kim H.J."/>
            <person name="Triplett B.A."/>
        </authorList>
    </citation>
    <scope>NUCLEOTIDE SEQUENCE [LARGE SCALE GENOMIC DNA]</scope>
    <source>
        <strain evidence="6 7">DSM 29150</strain>
    </source>
</reference>
<evidence type="ECO:0000256" key="3">
    <source>
        <dbReference type="ARBA" id="ARBA00022989"/>
    </source>
</evidence>